<keyword evidence="4 9" id="KW-0963">Cytoplasm</keyword>
<feature type="binding site" evidence="9">
    <location>
        <position position="181"/>
    </location>
    <ligand>
        <name>Zn(2+)</name>
        <dbReference type="ChEBI" id="CHEBI:29105"/>
    </ligand>
</feature>
<dbReference type="UniPathway" id="UPA00041">
    <property type="reaction ID" value="UER00436"/>
</dbReference>
<comment type="similarity">
    <text evidence="3 9">Belongs to the SIS family. GmhA subfamily.</text>
</comment>
<dbReference type="GO" id="GO:0008270">
    <property type="term" value="F:zinc ion binding"/>
    <property type="evidence" value="ECO:0007669"/>
    <property type="project" value="UniProtKB-UniRule"/>
</dbReference>
<reference evidence="12" key="1">
    <citation type="submission" date="2015-11" db="EMBL/GenBank/DDBJ databases">
        <authorList>
            <person name="Varghese N."/>
        </authorList>
    </citation>
    <scope>NUCLEOTIDE SEQUENCE [LARGE SCALE GENOMIC DNA]</scope>
    <source>
        <strain evidence="12">JGI-23</strain>
    </source>
</reference>
<dbReference type="CDD" id="cd05006">
    <property type="entry name" value="SIS_GmhA"/>
    <property type="match status" value="1"/>
</dbReference>
<comment type="pathway">
    <text evidence="9">Carbohydrate biosynthesis; D-glycero-D-manno-heptose 7-phosphate biosynthesis; D-glycero-alpha-D-manno-heptose 7-phosphate and D-glycero-beta-D-manno-heptose 7-phosphate from sedoheptulose 7-phosphate: step 1/1.</text>
</comment>
<proteinExistence type="inferred from homology"/>
<dbReference type="InterPro" id="IPR035461">
    <property type="entry name" value="GmhA/DiaA"/>
</dbReference>
<evidence type="ECO:0000313" key="11">
    <source>
        <dbReference type="EMBL" id="CUT05276.1"/>
    </source>
</evidence>
<comment type="function">
    <text evidence="9">Catalyzes the isomerization of sedoheptulose 7-phosphate in D-glycero-D-manno-heptose 7-phosphate.</text>
</comment>
<feature type="domain" description="SIS" evidence="10">
    <location>
        <begin position="36"/>
        <end position="197"/>
    </location>
</feature>
<dbReference type="OrthoDB" id="9781311at2"/>
<dbReference type="AlphaFoldDB" id="A0A0P1P252"/>
<accession>A0A0P1P252</accession>
<dbReference type="SUPFAM" id="SSF53697">
    <property type="entry name" value="SIS domain"/>
    <property type="match status" value="1"/>
</dbReference>
<keyword evidence="6 9" id="KW-0862">Zinc</keyword>
<dbReference type="InterPro" id="IPR050099">
    <property type="entry name" value="SIS_GmhA/DiaA_subfam"/>
</dbReference>
<keyword evidence="5 9" id="KW-0479">Metal-binding</keyword>
<evidence type="ECO:0000256" key="8">
    <source>
        <dbReference type="ARBA" id="ARBA00023277"/>
    </source>
</evidence>
<dbReference type="InterPro" id="IPR046348">
    <property type="entry name" value="SIS_dom_sf"/>
</dbReference>
<evidence type="ECO:0000256" key="1">
    <source>
        <dbReference type="ARBA" id="ARBA00000348"/>
    </source>
</evidence>
<dbReference type="GO" id="GO:0008968">
    <property type="term" value="F:D-sedoheptulose 7-phosphate isomerase activity"/>
    <property type="evidence" value="ECO:0007669"/>
    <property type="project" value="UniProtKB-UniRule"/>
</dbReference>
<dbReference type="GO" id="GO:0005737">
    <property type="term" value="C:cytoplasm"/>
    <property type="evidence" value="ECO:0007669"/>
    <property type="project" value="UniProtKB-SubCell"/>
</dbReference>
<feature type="binding site" evidence="9">
    <location>
        <position position="64"/>
    </location>
    <ligand>
        <name>Zn(2+)</name>
        <dbReference type="ChEBI" id="CHEBI:29105"/>
    </ligand>
</feature>
<dbReference type="GO" id="GO:0097367">
    <property type="term" value="F:carbohydrate derivative binding"/>
    <property type="evidence" value="ECO:0007669"/>
    <property type="project" value="InterPro"/>
</dbReference>
<evidence type="ECO:0000256" key="3">
    <source>
        <dbReference type="ARBA" id="ARBA00009894"/>
    </source>
</evidence>
<dbReference type="PROSITE" id="PS51464">
    <property type="entry name" value="SIS"/>
    <property type="match status" value="1"/>
</dbReference>
<feature type="binding site" evidence="9">
    <location>
        <position position="126"/>
    </location>
    <ligand>
        <name>substrate</name>
    </ligand>
</feature>
<comment type="cofactor">
    <cofactor evidence="9">
        <name>Zn(2+)</name>
        <dbReference type="ChEBI" id="CHEBI:29105"/>
    </cofactor>
    <text evidence="9">Binds 1 zinc ion per subunit.</text>
</comment>
<dbReference type="RefSeq" id="WP_092351136.1">
    <property type="nucleotide sequence ID" value="NZ_CZVW01000036.1"/>
</dbReference>
<dbReference type="InterPro" id="IPR004515">
    <property type="entry name" value="Phosphoheptose_Isoase"/>
</dbReference>
<dbReference type="Gene3D" id="3.40.50.10490">
    <property type="entry name" value="Glucose-6-phosphate isomerase like protein, domain 1"/>
    <property type="match status" value="1"/>
</dbReference>
<evidence type="ECO:0000313" key="12">
    <source>
        <dbReference type="Proteomes" id="UP000199197"/>
    </source>
</evidence>
<evidence type="ECO:0000256" key="9">
    <source>
        <dbReference type="HAMAP-Rule" id="MF_00067"/>
    </source>
</evidence>
<feature type="binding site" evidence="9">
    <location>
        <begin position="95"/>
        <end position="96"/>
    </location>
    <ligand>
        <name>substrate</name>
    </ligand>
</feature>
<name>A0A0P1P252_9BACT</name>
<feature type="binding site" evidence="9">
    <location>
        <begin position="51"/>
        <end position="53"/>
    </location>
    <ligand>
        <name>substrate</name>
    </ligand>
</feature>
<evidence type="ECO:0000256" key="6">
    <source>
        <dbReference type="ARBA" id="ARBA00022833"/>
    </source>
</evidence>
<comment type="catalytic activity">
    <reaction evidence="1 9">
        <text>2 D-sedoheptulose 7-phosphate = D-glycero-alpha-D-manno-heptose 7-phosphate + D-glycero-beta-D-manno-heptose 7-phosphate</text>
        <dbReference type="Rhea" id="RHEA:27489"/>
        <dbReference type="ChEBI" id="CHEBI:57483"/>
        <dbReference type="ChEBI" id="CHEBI:60203"/>
        <dbReference type="ChEBI" id="CHEBI:60204"/>
        <dbReference type="EC" id="5.3.1.28"/>
    </reaction>
</comment>
<evidence type="ECO:0000256" key="7">
    <source>
        <dbReference type="ARBA" id="ARBA00023235"/>
    </source>
</evidence>
<feature type="binding site" evidence="9">
    <location>
        <position position="64"/>
    </location>
    <ligand>
        <name>substrate</name>
    </ligand>
</feature>
<feature type="binding site" evidence="9">
    <location>
        <begin position="121"/>
        <end position="123"/>
    </location>
    <ligand>
        <name>substrate</name>
    </ligand>
</feature>
<dbReference type="GO" id="GO:0005975">
    <property type="term" value="P:carbohydrate metabolic process"/>
    <property type="evidence" value="ECO:0007669"/>
    <property type="project" value="UniProtKB-UniRule"/>
</dbReference>
<comment type="subcellular location">
    <subcellularLocation>
        <location evidence="2 9">Cytoplasm</location>
    </subcellularLocation>
</comment>
<dbReference type="PANTHER" id="PTHR30390">
    <property type="entry name" value="SEDOHEPTULOSE 7-PHOSPHATE ISOMERASE / DNAA INITIATOR-ASSOCIATING FACTOR FOR REPLICATION INITIATION"/>
    <property type="match status" value="1"/>
</dbReference>
<gene>
    <name evidence="9" type="primary">gmhA</name>
    <name evidence="11" type="ORF">JGI23_01925</name>
</gene>
<protein>
    <recommendedName>
        <fullName evidence="9">Phosphoheptose isomerase</fullName>
        <ecNumber evidence="9">5.3.1.28</ecNumber>
    </recommendedName>
    <alternativeName>
        <fullName evidence="9">Sedoheptulose 7-phosphate isomerase</fullName>
    </alternativeName>
</protein>
<keyword evidence="12" id="KW-1185">Reference proteome</keyword>
<dbReference type="EC" id="5.3.1.28" evidence="9"/>
<dbReference type="Proteomes" id="UP000199197">
    <property type="component" value="Unassembled WGS sequence"/>
</dbReference>
<comment type="miscellaneous">
    <text evidence="9">The reaction produces a racemic mixture of D-glycero-alpha-D-manno-heptose 7-phosphate and D-glycero-beta-D-manno-heptose 7-phosphate.</text>
</comment>
<dbReference type="PANTHER" id="PTHR30390:SF6">
    <property type="entry name" value="DNAA INITIATOR-ASSOCIATING PROTEIN DIAA"/>
    <property type="match status" value="1"/>
</dbReference>
<keyword evidence="8 9" id="KW-0119">Carbohydrate metabolism</keyword>
<feature type="binding site" evidence="9">
    <location>
        <position position="60"/>
    </location>
    <ligand>
        <name>Zn(2+)</name>
        <dbReference type="ChEBI" id="CHEBI:29105"/>
    </ligand>
</feature>
<feature type="binding site" evidence="9">
    <location>
        <position position="173"/>
    </location>
    <ligand>
        <name>Zn(2+)</name>
        <dbReference type="ChEBI" id="CHEBI:29105"/>
    </ligand>
</feature>
<evidence type="ECO:0000256" key="5">
    <source>
        <dbReference type="ARBA" id="ARBA00022723"/>
    </source>
</evidence>
<dbReference type="HAMAP" id="MF_00067">
    <property type="entry name" value="GmhA"/>
    <property type="match status" value="1"/>
</dbReference>
<keyword evidence="7 9" id="KW-0413">Isomerase</keyword>
<sequence>MDKVKFIENSLLESAQIKQKIFSECTEQILKAVDLISNAFRSGKKLLLCGNGGSAADSQHIATEFVIRLNPKIKRPGLPAIAITTDTSNLTAGGNDIGFENTFARTVEALGNPGDVLIGISTSGNSENVIRAIKTAKEKGMFVIGFLGRDGGRMKELCDIAIIVPSNNTQRIQEGHITIGHIISELVEIELYGEPKD</sequence>
<evidence type="ECO:0000259" key="10">
    <source>
        <dbReference type="PROSITE" id="PS51464"/>
    </source>
</evidence>
<evidence type="ECO:0000256" key="4">
    <source>
        <dbReference type="ARBA" id="ARBA00022490"/>
    </source>
</evidence>
<dbReference type="GO" id="GO:2001061">
    <property type="term" value="P:D-glycero-D-manno-heptose 7-phosphate biosynthetic process"/>
    <property type="evidence" value="ECO:0007669"/>
    <property type="project" value="UniProtKB-UniPathway"/>
</dbReference>
<dbReference type="Pfam" id="PF13580">
    <property type="entry name" value="SIS_2"/>
    <property type="match status" value="1"/>
</dbReference>
<dbReference type="InterPro" id="IPR001347">
    <property type="entry name" value="SIS_dom"/>
</dbReference>
<evidence type="ECO:0000256" key="2">
    <source>
        <dbReference type="ARBA" id="ARBA00004496"/>
    </source>
</evidence>
<dbReference type="EMBL" id="CZVW01000036">
    <property type="protein sequence ID" value="CUT05276.1"/>
    <property type="molecule type" value="Genomic_DNA"/>
</dbReference>
<organism evidence="11 12">
    <name type="scientific">Candidatus Chryseopegocella kryptomonas</name>
    <dbReference type="NCBI Taxonomy" id="1633643"/>
    <lineage>
        <taxon>Bacteria</taxon>
        <taxon>Pseudomonadati</taxon>
        <taxon>Candidatus Kryptoniota</taxon>
        <taxon>Candidatus Chryseopegocella</taxon>
    </lineage>
</organism>
<feature type="binding site" evidence="9">
    <location>
        <position position="173"/>
    </location>
    <ligand>
        <name>substrate</name>
    </ligand>
</feature>